<evidence type="ECO:0000313" key="3">
    <source>
        <dbReference type="Proteomes" id="UP000535501"/>
    </source>
</evidence>
<evidence type="ECO:0000313" key="2">
    <source>
        <dbReference type="EMBL" id="MBB6182609.1"/>
    </source>
</evidence>
<feature type="chain" id="PRO_5031531218" evidence="1">
    <location>
        <begin position="26"/>
        <end position="115"/>
    </location>
</feature>
<dbReference type="Proteomes" id="UP000535501">
    <property type="component" value="Unassembled WGS sequence"/>
</dbReference>
<accession>A0A7W9Z305</accession>
<reference evidence="2 3" key="1">
    <citation type="submission" date="2020-08" db="EMBL/GenBank/DDBJ databases">
        <title>Genomic Encyclopedia of Type Strains, Phase IV (KMG-IV): sequencing the most valuable type-strain genomes for metagenomic binning, comparative biology and taxonomic classification.</title>
        <authorList>
            <person name="Goeker M."/>
        </authorList>
    </citation>
    <scope>NUCLEOTIDE SEQUENCE [LARGE SCALE GENOMIC DNA]</scope>
    <source>
        <strain evidence="2 3">DSM 102134</strain>
    </source>
</reference>
<keyword evidence="1" id="KW-0732">Signal</keyword>
<name>A0A7W9Z305_9HYPH</name>
<proteinExistence type="predicted"/>
<comment type="caution">
    <text evidence="2">The sequence shown here is derived from an EMBL/GenBank/DDBJ whole genome shotgun (WGS) entry which is preliminary data.</text>
</comment>
<dbReference type="EMBL" id="JACHEJ010000047">
    <property type="protein sequence ID" value="MBB6182609.1"/>
    <property type="molecule type" value="Genomic_DNA"/>
</dbReference>
<organism evidence="2 3">
    <name type="scientific">Pseudorhizobium flavum</name>
    <dbReference type="NCBI Taxonomy" id="1335061"/>
    <lineage>
        <taxon>Bacteria</taxon>
        <taxon>Pseudomonadati</taxon>
        <taxon>Pseudomonadota</taxon>
        <taxon>Alphaproteobacteria</taxon>
        <taxon>Hyphomicrobiales</taxon>
        <taxon>Rhizobiaceae</taxon>
        <taxon>Rhizobium/Agrobacterium group</taxon>
        <taxon>Pseudorhizobium</taxon>
    </lineage>
</organism>
<feature type="signal peptide" evidence="1">
    <location>
        <begin position="1"/>
        <end position="25"/>
    </location>
</feature>
<sequence length="115" mass="11793">MQFLVRIIAVAVLAAFFVAGSLAHAAGAAEMAVTMVSSSDAAMGMSDCETCADPDADNAGSQCQLICMGGSFTAIPAPQPYLAFTPRAKPVWLAVTNDMLGFTGPPAKEPPKSLI</sequence>
<gene>
    <name evidence="2" type="ORF">HNQ75_004604</name>
</gene>
<evidence type="ECO:0000256" key="1">
    <source>
        <dbReference type="SAM" id="SignalP"/>
    </source>
</evidence>
<protein>
    <submittedName>
        <fullName evidence="2">Nitrous oxide reductase accessory protein NosL</fullName>
    </submittedName>
</protein>
<dbReference type="AlphaFoldDB" id="A0A7W9Z305"/>
<keyword evidence="3" id="KW-1185">Reference proteome</keyword>